<organism evidence="2 3">
    <name type="scientific">Actinopolyspora alba</name>
    <dbReference type="NCBI Taxonomy" id="673379"/>
    <lineage>
        <taxon>Bacteria</taxon>
        <taxon>Bacillati</taxon>
        <taxon>Actinomycetota</taxon>
        <taxon>Actinomycetes</taxon>
        <taxon>Actinopolysporales</taxon>
        <taxon>Actinopolysporaceae</taxon>
        <taxon>Actinopolyspora</taxon>
        <taxon>Actinopolyspora alba group</taxon>
    </lineage>
</organism>
<reference evidence="3" key="1">
    <citation type="submission" date="2016-10" db="EMBL/GenBank/DDBJ databases">
        <authorList>
            <person name="Varghese N."/>
            <person name="Submissions S."/>
        </authorList>
    </citation>
    <scope>NUCLEOTIDE SEQUENCE [LARGE SCALE GENOMIC DNA]</scope>
    <source>
        <strain evidence="3">DSM 45004</strain>
    </source>
</reference>
<name>A0A1I1URJ9_9ACTN</name>
<dbReference type="AlphaFoldDB" id="A0A1I1URJ9"/>
<accession>A0A1I1URJ9</accession>
<proteinExistence type="predicted"/>
<feature type="transmembrane region" description="Helical" evidence="1">
    <location>
        <begin position="73"/>
        <end position="92"/>
    </location>
</feature>
<dbReference type="Proteomes" id="UP000198716">
    <property type="component" value="Unassembled WGS sequence"/>
</dbReference>
<keyword evidence="1" id="KW-0812">Transmembrane</keyword>
<evidence type="ECO:0000313" key="3">
    <source>
        <dbReference type="Proteomes" id="UP000198716"/>
    </source>
</evidence>
<protein>
    <submittedName>
        <fullName evidence="2">Uncharacterized protein</fullName>
    </submittedName>
</protein>
<sequence length="111" mass="11846">MDWFLLVSLAVGFVGSAAAVLLGTLGWTGRVAVRPWERGTAASRAAGRNQTLLGLMISLNGANLMLPGQGSKALALLAILGIVGFFALLILHRHRYGPPPPRRSRFAADRR</sequence>
<evidence type="ECO:0000256" key="1">
    <source>
        <dbReference type="SAM" id="Phobius"/>
    </source>
</evidence>
<gene>
    <name evidence="2" type="ORF">SAMN04487819_102387</name>
</gene>
<keyword evidence="1" id="KW-0472">Membrane</keyword>
<evidence type="ECO:0000313" key="2">
    <source>
        <dbReference type="EMBL" id="SFD73472.1"/>
    </source>
</evidence>
<keyword evidence="3" id="KW-1185">Reference proteome</keyword>
<dbReference type="EMBL" id="FOMZ01000002">
    <property type="protein sequence ID" value="SFD73472.1"/>
    <property type="molecule type" value="Genomic_DNA"/>
</dbReference>
<keyword evidence="1" id="KW-1133">Transmembrane helix</keyword>